<protein>
    <submittedName>
        <fullName evidence="1">Uncharacterized protein</fullName>
    </submittedName>
</protein>
<name>A0ACB0KMJ9_TRIPR</name>
<organism evidence="1 2">
    <name type="scientific">Trifolium pratense</name>
    <name type="common">Red clover</name>
    <dbReference type="NCBI Taxonomy" id="57577"/>
    <lineage>
        <taxon>Eukaryota</taxon>
        <taxon>Viridiplantae</taxon>
        <taxon>Streptophyta</taxon>
        <taxon>Embryophyta</taxon>
        <taxon>Tracheophyta</taxon>
        <taxon>Spermatophyta</taxon>
        <taxon>Magnoliopsida</taxon>
        <taxon>eudicotyledons</taxon>
        <taxon>Gunneridae</taxon>
        <taxon>Pentapetalae</taxon>
        <taxon>rosids</taxon>
        <taxon>fabids</taxon>
        <taxon>Fabales</taxon>
        <taxon>Fabaceae</taxon>
        <taxon>Papilionoideae</taxon>
        <taxon>50 kb inversion clade</taxon>
        <taxon>NPAAA clade</taxon>
        <taxon>Hologalegina</taxon>
        <taxon>IRL clade</taxon>
        <taxon>Trifolieae</taxon>
        <taxon>Trifolium</taxon>
    </lineage>
</organism>
<keyword evidence="2" id="KW-1185">Reference proteome</keyword>
<evidence type="ECO:0000313" key="2">
    <source>
        <dbReference type="Proteomes" id="UP001177021"/>
    </source>
</evidence>
<gene>
    <name evidence="1" type="ORF">MILVUS5_LOCUS24176</name>
</gene>
<reference evidence="1" key="1">
    <citation type="submission" date="2023-10" db="EMBL/GenBank/DDBJ databases">
        <authorList>
            <person name="Rodriguez Cubillos JULIANA M."/>
            <person name="De Vega J."/>
        </authorList>
    </citation>
    <scope>NUCLEOTIDE SEQUENCE</scope>
</reference>
<sequence>MPKAKLDDRAPQWASVNLGIFICMQCSGIHRSLGVHISKVRSTTLDTWLPEQVSFMQYTDNVKSNKPWEAKLPPNFDRNGRRIEKFICAKAPRWASVNLGIFICMQCSGIHRSLGVHISKVRSTTLDTWLPEQVSFMQCSTVDSSRVEVSVEKAETQLHPLEKNAINVSSFQLECSIDKTETRPQISQDDIETKLGDTFCSVITGMKLSSLDDKNSVSTESRNLLAGSDLVNFDTTDLIAFVSGISNGGTEKLLATPESDLRQRFKGNFDFVMGQIMSGLQNPIHVEFGKVLCGKHGIICESVLSEFKELVLMCGGPNEKLRANKLINCLRVVPNTTSECMMGLPTTRKLALKNKIVFGTCDHYHAPTLAANTAFVRAVSQTGMSPVLNIDQGHYDHVYK</sequence>
<proteinExistence type="predicted"/>
<evidence type="ECO:0000313" key="1">
    <source>
        <dbReference type="EMBL" id="CAJ2657642.1"/>
    </source>
</evidence>
<dbReference type="EMBL" id="CASHSV030000311">
    <property type="protein sequence ID" value="CAJ2657642.1"/>
    <property type="molecule type" value="Genomic_DNA"/>
</dbReference>
<accession>A0ACB0KMJ9</accession>
<dbReference type="Proteomes" id="UP001177021">
    <property type="component" value="Unassembled WGS sequence"/>
</dbReference>
<comment type="caution">
    <text evidence="1">The sequence shown here is derived from an EMBL/GenBank/DDBJ whole genome shotgun (WGS) entry which is preliminary data.</text>
</comment>